<gene>
    <name evidence="4" type="ORF">S12H4_17799</name>
</gene>
<dbReference type="InterPro" id="IPR045061">
    <property type="entry name" value="FtsZ/CetZ"/>
</dbReference>
<keyword evidence="2" id="KW-0342">GTP-binding</keyword>
<evidence type="ECO:0000256" key="3">
    <source>
        <dbReference type="SAM" id="MobiDB-lite"/>
    </source>
</evidence>
<keyword evidence="1" id="KW-0547">Nucleotide-binding</keyword>
<name>X1U3Y9_9ZZZZ</name>
<dbReference type="PANTHER" id="PTHR30314:SF3">
    <property type="entry name" value="MITOCHONDRIAL DIVISION PROTEIN FSZA"/>
    <property type="match status" value="1"/>
</dbReference>
<dbReference type="GO" id="GO:0032153">
    <property type="term" value="C:cell division site"/>
    <property type="evidence" value="ECO:0007669"/>
    <property type="project" value="TreeGrafter"/>
</dbReference>
<comment type="caution">
    <text evidence="4">The sequence shown here is derived from an EMBL/GenBank/DDBJ whole genome shotgun (WGS) entry which is preliminary data.</text>
</comment>
<dbReference type="Gene3D" id="3.40.50.1440">
    <property type="entry name" value="Tubulin/FtsZ, GTPase domain"/>
    <property type="match status" value="1"/>
</dbReference>
<feature type="non-terminal residue" evidence="4">
    <location>
        <position position="1"/>
    </location>
</feature>
<dbReference type="GO" id="GO:0005737">
    <property type="term" value="C:cytoplasm"/>
    <property type="evidence" value="ECO:0007669"/>
    <property type="project" value="TreeGrafter"/>
</dbReference>
<evidence type="ECO:0000256" key="2">
    <source>
        <dbReference type="ARBA" id="ARBA00023134"/>
    </source>
</evidence>
<evidence type="ECO:0000256" key="1">
    <source>
        <dbReference type="ARBA" id="ARBA00022741"/>
    </source>
</evidence>
<organism evidence="4">
    <name type="scientific">marine sediment metagenome</name>
    <dbReference type="NCBI Taxonomy" id="412755"/>
    <lineage>
        <taxon>unclassified sequences</taxon>
        <taxon>metagenomes</taxon>
        <taxon>ecological metagenomes</taxon>
    </lineage>
</organism>
<dbReference type="GO" id="GO:0005525">
    <property type="term" value="F:GTP binding"/>
    <property type="evidence" value="ECO:0007669"/>
    <property type="project" value="UniProtKB-KW"/>
</dbReference>
<sequence>EKLTKGLGVGGDHTMGQKAAEESRDELKELVSGADMVFITAAWVVAPAPGLPLSLLKQLSRMEPSLLP</sequence>
<dbReference type="InterPro" id="IPR036525">
    <property type="entry name" value="Tubulin/FtsZ_GTPase_sf"/>
</dbReference>
<dbReference type="GO" id="GO:0003924">
    <property type="term" value="F:GTPase activity"/>
    <property type="evidence" value="ECO:0007669"/>
    <property type="project" value="InterPro"/>
</dbReference>
<protein>
    <submittedName>
        <fullName evidence="4">Uncharacterized protein</fullName>
    </submittedName>
</protein>
<accession>X1U3Y9</accession>
<dbReference type="EMBL" id="BARW01008735">
    <property type="protein sequence ID" value="GAI86989.1"/>
    <property type="molecule type" value="Genomic_DNA"/>
</dbReference>
<dbReference type="SUPFAM" id="SSF52490">
    <property type="entry name" value="Tubulin nucleotide-binding domain-like"/>
    <property type="match status" value="1"/>
</dbReference>
<feature type="region of interest" description="Disordered" evidence="3">
    <location>
        <begin position="1"/>
        <end position="21"/>
    </location>
</feature>
<reference evidence="4" key="1">
    <citation type="journal article" date="2014" name="Front. Microbiol.">
        <title>High frequency of phylogenetically diverse reductive dehalogenase-homologous genes in deep subseafloor sedimentary metagenomes.</title>
        <authorList>
            <person name="Kawai M."/>
            <person name="Futagami T."/>
            <person name="Toyoda A."/>
            <person name="Takaki Y."/>
            <person name="Nishi S."/>
            <person name="Hori S."/>
            <person name="Arai W."/>
            <person name="Tsubouchi T."/>
            <person name="Morono Y."/>
            <person name="Uchiyama I."/>
            <person name="Ito T."/>
            <person name="Fujiyama A."/>
            <person name="Inagaki F."/>
            <person name="Takami H."/>
        </authorList>
    </citation>
    <scope>NUCLEOTIDE SEQUENCE</scope>
    <source>
        <strain evidence="4">Expedition CK06-06</strain>
    </source>
</reference>
<dbReference type="AlphaFoldDB" id="X1U3Y9"/>
<dbReference type="PANTHER" id="PTHR30314">
    <property type="entry name" value="CELL DIVISION PROTEIN FTSZ-RELATED"/>
    <property type="match status" value="1"/>
</dbReference>
<evidence type="ECO:0000313" key="4">
    <source>
        <dbReference type="EMBL" id="GAI86989.1"/>
    </source>
</evidence>
<dbReference type="GO" id="GO:0051301">
    <property type="term" value="P:cell division"/>
    <property type="evidence" value="ECO:0007669"/>
    <property type="project" value="TreeGrafter"/>
</dbReference>
<proteinExistence type="predicted"/>